<protein>
    <submittedName>
        <fullName evidence="1">Uncharacterized protein</fullName>
    </submittedName>
</protein>
<reference evidence="1" key="1">
    <citation type="submission" date="2022-04" db="EMBL/GenBank/DDBJ databases">
        <title>Genome of the entomopathogenic fungus Entomophthora muscae.</title>
        <authorList>
            <person name="Elya C."/>
            <person name="Lovett B.R."/>
            <person name="Lee E."/>
            <person name="Macias A.M."/>
            <person name="Hajek A.E."/>
            <person name="De Bivort B.L."/>
            <person name="Kasson M.T."/>
            <person name="De Fine Licht H.H."/>
            <person name="Stajich J.E."/>
        </authorList>
    </citation>
    <scope>NUCLEOTIDE SEQUENCE</scope>
    <source>
        <strain evidence="1">Berkeley</strain>
    </source>
</reference>
<organism evidence="1 2">
    <name type="scientific">Entomophthora muscae</name>
    <dbReference type="NCBI Taxonomy" id="34485"/>
    <lineage>
        <taxon>Eukaryota</taxon>
        <taxon>Fungi</taxon>
        <taxon>Fungi incertae sedis</taxon>
        <taxon>Zoopagomycota</taxon>
        <taxon>Entomophthoromycotina</taxon>
        <taxon>Entomophthoromycetes</taxon>
        <taxon>Entomophthorales</taxon>
        <taxon>Entomophthoraceae</taxon>
        <taxon>Entomophthora</taxon>
    </lineage>
</organism>
<gene>
    <name evidence="1" type="ORF">DSO57_1006333</name>
</gene>
<dbReference type="Proteomes" id="UP001165960">
    <property type="component" value="Unassembled WGS sequence"/>
</dbReference>
<name>A0ACC2U5C5_9FUNG</name>
<evidence type="ECO:0000313" key="2">
    <source>
        <dbReference type="Proteomes" id="UP001165960"/>
    </source>
</evidence>
<proteinExistence type="predicted"/>
<accession>A0ACC2U5C5</accession>
<keyword evidence="2" id="KW-1185">Reference proteome</keyword>
<evidence type="ECO:0000313" key="1">
    <source>
        <dbReference type="EMBL" id="KAJ9082224.1"/>
    </source>
</evidence>
<sequence>MQRLKGHHWPELRSDRVLKDRAANLAGFSTNFARFTDGELYRVIWAESLKRALETSGYKIQTPKIE</sequence>
<dbReference type="EMBL" id="QTSX02001438">
    <property type="protein sequence ID" value="KAJ9082224.1"/>
    <property type="molecule type" value="Genomic_DNA"/>
</dbReference>
<comment type="caution">
    <text evidence="1">The sequence shown here is derived from an EMBL/GenBank/DDBJ whole genome shotgun (WGS) entry which is preliminary data.</text>
</comment>